<comment type="caution">
    <text evidence="3">The sequence shown here is derived from an EMBL/GenBank/DDBJ whole genome shotgun (WGS) entry which is preliminary data.</text>
</comment>
<keyword evidence="4" id="KW-1185">Reference proteome</keyword>
<dbReference type="Gene3D" id="1.20.5.1930">
    <property type="match status" value="1"/>
</dbReference>
<protein>
    <submittedName>
        <fullName evidence="3">Histidine kinase dimerization/phosphoacceptor domain-containing protein</fullName>
    </submittedName>
</protein>
<gene>
    <name evidence="3" type="ORF">ACFO60_29245</name>
</gene>
<dbReference type="InterPro" id="IPR011712">
    <property type="entry name" value="Sig_transdc_His_kin_sub3_dim/P"/>
</dbReference>
<proteinExistence type="predicted"/>
<dbReference type="Pfam" id="PF07730">
    <property type="entry name" value="HisKA_3"/>
    <property type="match status" value="1"/>
</dbReference>
<name>A0ABV9CPT3_9ACTN</name>
<evidence type="ECO:0000256" key="1">
    <source>
        <dbReference type="SAM" id="MobiDB-lite"/>
    </source>
</evidence>
<reference evidence="4" key="1">
    <citation type="journal article" date="2019" name="Int. J. Syst. Evol. Microbiol.">
        <title>The Global Catalogue of Microorganisms (GCM) 10K type strain sequencing project: providing services to taxonomists for standard genome sequencing and annotation.</title>
        <authorList>
            <consortium name="The Broad Institute Genomics Platform"/>
            <consortium name="The Broad Institute Genome Sequencing Center for Infectious Disease"/>
            <person name="Wu L."/>
            <person name="Ma J."/>
        </authorList>
    </citation>
    <scope>NUCLEOTIDE SEQUENCE [LARGE SCALE GENOMIC DNA]</scope>
    <source>
        <strain evidence="4">CGMCC 4.7132</strain>
    </source>
</reference>
<dbReference type="GO" id="GO:0016301">
    <property type="term" value="F:kinase activity"/>
    <property type="evidence" value="ECO:0007669"/>
    <property type="project" value="UniProtKB-KW"/>
</dbReference>
<dbReference type="EMBL" id="JBHSFP010000026">
    <property type="protein sequence ID" value="MFC4534865.1"/>
    <property type="molecule type" value="Genomic_DNA"/>
</dbReference>
<evidence type="ECO:0000313" key="3">
    <source>
        <dbReference type="EMBL" id="MFC4534865.1"/>
    </source>
</evidence>
<dbReference type="RefSeq" id="WP_380846351.1">
    <property type="nucleotide sequence ID" value="NZ_JBHSFP010000026.1"/>
</dbReference>
<feature type="domain" description="Signal transduction histidine kinase subgroup 3 dimerisation and phosphoacceptor" evidence="2">
    <location>
        <begin position="36"/>
        <end position="95"/>
    </location>
</feature>
<feature type="compositionally biased region" description="Polar residues" evidence="1">
    <location>
        <begin position="1"/>
        <end position="12"/>
    </location>
</feature>
<organism evidence="3 4">
    <name type="scientific">Sphaerisporangium dianthi</name>
    <dbReference type="NCBI Taxonomy" id="1436120"/>
    <lineage>
        <taxon>Bacteria</taxon>
        <taxon>Bacillati</taxon>
        <taxon>Actinomycetota</taxon>
        <taxon>Actinomycetes</taxon>
        <taxon>Streptosporangiales</taxon>
        <taxon>Streptosporangiaceae</taxon>
        <taxon>Sphaerisporangium</taxon>
    </lineage>
</organism>
<evidence type="ECO:0000259" key="2">
    <source>
        <dbReference type="Pfam" id="PF07730"/>
    </source>
</evidence>
<sequence>MPSTHLDQTGPSETGPARHGDALAQVPHAPVEDDDRIASDLHDILINQIFIVSLDLHAARTLTDDAQARARITRAIRGLDHAITDLRQTVLDLAQHTSPPGHEDIASVSGSGM</sequence>
<dbReference type="Proteomes" id="UP001596004">
    <property type="component" value="Unassembled WGS sequence"/>
</dbReference>
<keyword evidence="3" id="KW-0808">Transferase</keyword>
<evidence type="ECO:0000313" key="4">
    <source>
        <dbReference type="Proteomes" id="UP001596004"/>
    </source>
</evidence>
<keyword evidence="3" id="KW-0418">Kinase</keyword>
<feature type="region of interest" description="Disordered" evidence="1">
    <location>
        <begin position="1"/>
        <end position="31"/>
    </location>
</feature>
<accession>A0ABV9CPT3</accession>